<dbReference type="Proteomes" id="UP001162131">
    <property type="component" value="Unassembled WGS sequence"/>
</dbReference>
<dbReference type="EMBL" id="CAJZBQ010000046">
    <property type="protein sequence ID" value="CAG9328820.1"/>
    <property type="molecule type" value="Genomic_DNA"/>
</dbReference>
<name>A0AAU9JT80_9CILI</name>
<evidence type="ECO:0000313" key="1">
    <source>
        <dbReference type="EMBL" id="CAG9328820.1"/>
    </source>
</evidence>
<comment type="caution">
    <text evidence="1">The sequence shown here is derived from an EMBL/GenBank/DDBJ whole genome shotgun (WGS) entry which is preliminary data.</text>
</comment>
<accession>A0AAU9JT80</accession>
<evidence type="ECO:0000313" key="2">
    <source>
        <dbReference type="Proteomes" id="UP001162131"/>
    </source>
</evidence>
<organism evidence="1 2">
    <name type="scientific">Blepharisma stoltei</name>
    <dbReference type="NCBI Taxonomy" id="1481888"/>
    <lineage>
        <taxon>Eukaryota</taxon>
        <taxon>Sar</taxon>
        <taxon>Alveolata</taxon>
        <taxon>Ciliophora</taxon>
        <taxon>Postciliodesmatophora</taxon>
        <taxon>Heterotrichea</taxon>
        <taxon>Heterotrichida</taxon>
        <taxon>Blepharismidae</taxon>
        <taxon>Blepharisma</taxon>
    </lineage>
</organism>
<protein>
    <submittedName>
        <fullName evidence="1">Uncharacterized protein</fullName>
    </submittedName>
</protein>
<sequence length="195" mass="23051">MTFNLAKTCEFLLHDAPIPPKIPHKQMLPGVNHILAYNFANALDICIDFTSPLKEAKPQGLIFHRMLSHTCKHLLHKYKRDADKAYQYKVKSIEDFDTYKSRNVTYVEYPLTDDLIAMRKEINHRTPLKIRDLELNKALDELCEGALSYNSSYSTHTFKDHFLYLHTYWLRLIEFMKEEKKKREEKIALEDSKTN</sequence>
<keyword evidence="2" id="KW-1185">Reference proteome</keyword>
<proteinExistence type="predicted"/>
<dbReference type="AlphaFoldDB" id="A0AAU9JT80"/>
<reference evidence="1" key="1">
    <citation type="submission" date="2021-09" db="EMBL/GenBank/DDBJ databases">
        <authorList>
            <consortium name="AG Swart"/>
            <person name="Singh M."/>
            <person name="Singh A."/>
            <person name="Seah K."/>
            <person name="Emmerich C."/>
        </authorList>
    </citation>
    <scope>NUCLEOTIDE SEQUENCE</scope>
    <source>
        <strain evidence="1">ATCC30299</strain>
    </source>
</reference>
<gene>
    <name evidence="1" type="ORF">BSTOLATCC_MIC46810</name>
</gene>